<dbReference type="GO" id="GO:0035591">
    <property type="term" value="F:signaling adaptor activity"/>
    <property type="evidence" value="ECO:0007669"/>
    <property type="project" value="TreeGrafter"/>
</dbReference>
<dbReference type="STRING" id="266762.HQ36_01340"/>
<dbReference type="InterPro" id="IPR003591">
    <property type="entry name" value="Leu-rich_rpt_typical-subtyp"/>
</dbReference>
<keyword evidence="5" id="KW-1185">Reference proteome</keyword>
<evidence type="ECO:0000256" key="3">
    <source>
        <dbReference type="SAM" id="SignalP"/>
    </source>
</evidence>
<name>A0A0A2G795_9PORP</name>
<keyword evidence="2" id="KW-0677">Repeat</keyword>
<dbReference type="InterPro" id="IPR025875">
    <property type="entry name" value="Leu-rich_rpt_4"/>
</dbReference>
<proteinExistence type="predicted"/>
<dbReference type="PROSITE" id="PS51450">
    <property type="entry name" value="LRR"/>
    <property type="match status" value="1"/>
</dbReference>
<dbReference type="Proteomes" id="UP000030134">
    <property type="component" value="Unassembled WGS sequence"/>
</dbReference>
<dbReference type="PANTHER" id="PTHR47566">
    <property type="match status" value="1"/>
</dbReference>
<gene>
    <name evidence="4" type="ORF">HQ36_01340</name>
</gene>
<keyword evidence="1" id="KW-0433">Leucine-rich repeat</keyword>
<dbReference type="InterPro" id="IPR032675">
    <property type="entry name" value="LRR_dom_sf"/>
</dbReference>
<dbReference type="InterPro" id="IPR052574">
    <property type="entry name" value="CDIRP"/>
</dbReference>
<evidence type="ECO:0000313" key="5">
    <source>
        <dbReference type="Proteomes" id="UP000030134"/>
    </source>
</evidence>
<accession>A0A0A2G795</accession>
<dbReference type="RefSeq" id="WP_036882995.1">
    <property type="nucleotide sequence ID" value="NZ_JQZW01000002.1"/>
</dbReference>
<keyword evidence="3" id="KW-0732">Signal</keyword>
<dbReference type="Pfam" id="PF13855">
    <property type="entry name" value="LRR_8"/>
    <property type="match status" value="1"/>
</dbReference>
<dbReference type="eggNOG" id="COG4886">
    <property type="taxonomic scope" value="Bacteria"/>
</dbReference>
<dbReference type="EMBL" id="JQZW01000002">
    <property type="protein sequence ID" value="KGN99131.1"/>
    <property type="molecule type" value="Genomic_DNA"/>
</dbReference>
<evidence type="ECO:0000256" key="1">
    <source>
        <dbReference type="ARBA" id="ARBA00022614"/>
    </source>
</evidence>
<dbReference type="PANTHER" id="PTHR47566:SF1">
    <property type="entry name" value="PROTEIN NUD1"/>
    <property type="match status" value="1"/>
</dbReference>
<evidence type="ECO:0000313" key="4">
    <source>
        <dbReference type="EMBL" id="KGN99131.1"/>
    </source>
</evidence>
<protein>
    <submittedName>
        <fullName evidence="4">Uncharacterized protein</fullName>
    </submittedName>
</protein>
<evidence type="ECO:0000256" key="2">
    <source>
        <dbReference type="ARBA" id="ARBA00022737"/>
    </source>
</evidence>
<sequence>MRKTVLLFSVLLLSLQLLTAQSYGRIFQPGSEGPVFDYSIVQGEPKEYYDAGGPDKGMRNNYAYTMLQLKPTNANSHITIVFEEMELDSFDEMRIYSGIVVLNNEMDEDGEYRYGWPKGLTPTFQTKGTPAKQKFAVSSTAPDGALSVAFFCASAMKGWKGMIYCVKNGDPEPLPDDETPANIVLKMTDDLGVDEDGYEIDEATVQMHLGAQKEGTAIQIDWGSGEKIDYTIGSKEPVSISQTIDKGAVVKIYGELTLLDITNNPFVEAHFDKNDALKVLRLAQNKISRLNLDKLTNLRELWITDNKLTSIDISHLANLEEFYGGWNAYTELRTAMNPKLTVLTCYNTSITALDLSQNQLLEILTAGGNNYTTPLDLGHTPALKSLDLEGASLTSIDVTMLPNLKKLNLQSNKLSTLDIASNKALRYLDLRGNPFDACTLNDICYLLPKATEADEAKLFINKTTGGATAQTAMLKEKAWKSDIEGDGTGCNTVRLLCLPAQHGTFATLVEGKAVASWTPIQKGADVTISATPEDKYMLKKIIVEGKEITGNTFKAEQYAMVEVLFVLIDAIDDARREGVAVRCAETSLYVEGLEAEAPYQVYDAKGVLLVEGRADAQGTAEVTMERGAGLWLIRQGTTTVKVIR</sequence>
<dbReference type="Gene3D" id="3.80.10.10">
    <property type="entry name" value="Ribonuclease Inhibitor"/>
    <property type="match status" value="1"/>
</dbReference>
<comment type="caution">
    <text evidence="4">The sequence shown here is derived from an EMBL/GenBank/DDBJ whole genome shotgun (WGS) entry which is preliminary data.</text>
</comment>
<dbReference type="AlphaFoldDB" id="A0A0A2G795"/>
<dbReference type="Pfam" id="PF12799">
    <property type="entry name" value="LRR_4"/>
    <property type="match status" value="1"/>
</dbReference>
<dbReference type="SUPFAM" id="SSF52058">
    <property type="entry name" value="L domain-like"/>
    <property type="match status" value="1"/>
</dbReference>
<dbReference type="InterPro" id="IPR001611">
    <property type="entry name" value="Leu-rich_rpt"/>
</dbReference>
<feature type="chain" id="PRO_5001999139" evidence="3">
    <location>
        <begin position="20"/>
        <end position="644"/>
    </location>
</feature>
<dbReference type="SMART" id="SM00369">
    <property type="entry name" value="LRR_TYP"/>
    <property type="match status" value="2"/>
</dbReference>
<dbReference type="OrthoDB" id="1014919at2"/>
<organism evidence="4 5">
    <name type="scientific">Porphyromonas gingivicanis</name>
    <dbReference type="NCBI Taxonomy" id="266762"/>
    <lineage>
        <taxon>Bacteria</taxon>
        <taxon>Pseudomonadati</taxon>
        <taxon>Bacteroidota</taxon>
        <taxon>Bacteroidia</taxon>
        <taxon>Bacteroidales</taxon>
        <taxon>Porphyromonadaceae</taxon>
        <taxon>Porphyromonas</taxon>
    </lineage>
</organism>
<reference evidence="4 5" key="1">
    <citation type="submission" date="2014-08" db="EMBL/GenBank/DDBJ databases">
        <title>Porphyromonas gingivicanis strain:COT-022_OH1391 Genome sequencing.</title>
        <authorList>
            <person name="Wallis C."/>
            <person name="Deusch O."/>
            <person name="O'Flynn C."/>
            <person name="Davis I."/>
            <person name="Jospin G."/>
            <person name="Darling A.E."/>
            <person name="Coil D.A."/>
            <person name="Alexiev A."/>
            <person name="Horsfall A."/>
            <person name="Kirkwood N."/>
            <person name="Harris S."/>
            <person name="Eisen J.A."/>
        </authorList>
    </citation>
    <scope>NUCLEOTIDE SEQUENCE [LARGE SCALE GENOMIC DNA]</scope>
    <source>
        <strain evidence="5">COT-022 OH1391</strain>
    </source>
</reference>
<feature type="signal peptide" evidence="3">
    <location>
        <begin position="1"/>
        <end position="19"/>
    </location>
</feature>